<dbReference type="AlphaFoldDB" id="A0A8J2BMU5"/>
<feature type="compositionally biased region" description="Pro residues" evidence="1">
    <location>
        <begin position="103"/>
        <end position="132"/>
    </location>
</feature>
<reference evidence="2" key="1">
    <citation type="submission" date="2021-02" db="EMBL/GenBank/DDBJ databases">
        <authorList>
            <person name="Cremers G."/>
            <person name="Picone N."/>
        </authorList>
    </citation>
    <scope>NUCLEOTIDE SEQUENCE</scope>
    <source>
        <strain evidence="2">PQ17</strain>
    </source>
</reference>
<sequence length="132" mass="13189">MPDNILSPTPNPSPVASPVGTPGPQAGPTDLSMVYIQLARAALERAMVLSGSGSPVGQKVLRALNSIKSLSAAGKQSDLMPSELMRLVTGPSGAREVGLGTAPTPPSPAGPTPPTGGAPTPLTPPPFTIPPR</sequence>
<accession>A0A8J2BMU5</accession>
<evidence type="ECO:0000313" key="3">
    <source>
        <dbReference type="Proteomes" id="UP000663859"/>
    </source>
</evidence>
<evidence type="ECO:0000256" key="1">
    <source>
        <dbReference type="SAM" id="MobiDB-lite"/>
    </source>
</evidence>
<organism evidence="2 3">
    <name type="scientific">Candidatus Methylacidithermus pantelleriae</name>
    <dbReference type="NCBI Taxonomy" id="2744239"/>
    <lineage>
        <taxon>Bacteria</taxon>
        <taxon>Pseudomonadati</taxon>
        <taxon>Verrucomicrobiota</taxon>
        <taxon>Methylacidiphilae</taxon>
        <taxon>Methylacidiphilales</taxon>
        <taxon>Methylacidiphilaceae</taxon>
        <taxon>Candidatus Methylacidithermus</taxon>
    </lineage>
</organism>
<evidence type="ECO:0000313" key="2">
    <source>
        <dbReference type="EMBL" id="CAF0703287.1"/>
    </source>
</evidence>
<proteinExistence type="predicted"/>
<feature type="region of interest" description="Disordered" evidence="1">
    <location>
        <begin position="89"/>
        <end position="132"/>
    </location>
</feature>
<name>A0A8J2BMU5_9BACT</name>
<dbReference type="EMBL" id="CAJNOB010000050">
    <property type="protein sequence ID" value="CAF0703287.1"/>
    <property type="molecule type" value="Genomic_DNA"/>
</dbReference>
<dbReference type="Proteomes" id="UP000663859">
    <property type="component" value="Unassembled WGS sequence"/>
</dbReference>
<feature type="region of interest" description="Disordered" evidence="1">
    <location>
        <begin position="1"/>
        <end position="29"/>
    </location>
</feature>
<protein>
    <submittedName>
        <fullName evidence="2">Uncharacterized protein</fullName>
    </submittedName>
</protein>
<comment type="caution">
    <text evidence="2">The sequence shown here is derived from an EMBL/GenBank/DDBJ whole genome shotgun (WGS) entry which is preliminary data.</text>
</comment>
<keyword evidence="3" id="KW-1185">Reference proteome</keyword>
<gene>
    <name evidence="2" type="ORF">MPNT_540004</name>
</gene>